<sequence length="395" mass="44195">MKIKREAKLALTALAAVFILIWGINFLKGSSLFESKSTFYGVYDSVEGLKVSSGVIYRGYQVGQVISIQFTGERFDRVLVKFSVNKGLELPSNTLAMIQSADLMGSKVIALMPGDSRVSAVSGDTLRSQVERGLMEQVSQQMLPLKQKAERLLGSLDSVMLIVQGLFNEETKKNLSNSFGSIDRTLRNLEGASGNLDTLIQGESVRISSILQNVNSITGNLKNNNEEISNILSNVSAISDSLRRASLHQTLMSLDYILATTDSIMNKINRGEGTIGALLNDNDLYYNLNQVSENLNRLLVEFRYNPKRFINLSLIDFSFGKNALEEYGVVIFESSERLDINSELYVQNPGLKEIKYKDKYLYIIDSYKKLKPAQRKLHDVIKCYNGAYIVKIDFI</sequence>
<evidence type="ECO:0000313" key="3">
    <source>
        <dbReference type="Proteomes" id="UP000270673"/>
    </source>
</evidence>
<dbReference type="PANTHER" id="PTHR33371">
    <property type="entry name" value="INTERMEMBRANE PHOSPHOLIPID TRANSPORT SYSTEM BINDING PROTEIN MLAD-RELATED"/>
    <property type="match status" value="1"/>
</dbReference>
<gene>
    <name evidence="2" type="ORF">D8S85_07950</name>
</gene>
<evidence type="ECO:0000259" key="1">
    <source>
        <dbReference type="Pfam" id="PF02470"/>
    </source>
</evidence>
<dbReference type="Proteomes" id="UP000270673">
    <property type="component" value="Chromosome"/>
</dbReference>
<protein>
    <submittedName>
        <fullName evidence="2">MCE family protein</fullName>
    </submittedName>
</protein>
<proteinExistence type="predicted"/>
<dbReference type="Pfam" id="PF02470">
    <property type="entry name" value="MlaD"/>
    <property type="match status" value="1"/>
</dbReference>
<feature type="domain" description="Mce/MlaD" evidence="1">
    <location>
        <begin position="37"/>
        <end position="114"/>
    </location>
</feature>
<organism evidence="2 3">
    <name type="scientific">Butyricimonas faecalis</name>
    <dbReference type="NCBI Taxonomy" id="2093856"/>
    <lineage>
        <taxon>Bacteria</taxon>
        <taxon>Pseudomonadati</taxon>
        <taxon>Bacteroidota</taxon>
        <taxon>Bacteroidia</taxon>
        <taxon>Bacteroidales</taxon>
        <taxon>Odoribacteraceae</taxon>
        <taxon>Butyricimonas</taxon>
    </lineage>
</organism>
<name>A0A3Q9IMQ6_9BACT</name>
<reference evidence="2 3" key="1">
    <citation type="submission" date="2018-10" db="EMBL/GenBank/DDBJ databases">
        <title>Butyricimonas faecalis sp. nov., isolated from human faeces and emended description of the genus Butyricimonas.</title>
        <authorList>
            <person name="Le Roy T."/>
            <person name="Van der Smissen P."/>
            <person name="Paquot A."/>
            <person name="Delzenne N."/>
            <person name="Muccioli G."/>
            <person name="Collet J.-F."/>
            <person name="Cani P.D."/>
        </authorList>
    </citation>
    <scope>NUCLEOTIDE SEQUENCE [LARGE SCALE GENOMIC DNA]</scope>
    <source>
        <strain evidence="2 3">H184</strain>
    </source>
</reference>
<accession>A0A3Q9IMQ6</accession>
<dbReference type="EMBL" id="CP032819">
    <property type="protein sequence ID" value="AZS29500.1"/>
    <property type="molecule type" value="Genomic_DNA"/>
</dbReference>
<dbReference type="OrthoDB" id="9769132at2"/>
<keyword evidence="3" id="KW-1185">Reference proteome</keyword>
<dbReference type="KEGG" id="buy:D8S85_07950"/>
<dbReference type="PANTHER" id="PTHR33371:SF4">
    <property type="entry name" value="INTERMEMBRANE PHOSPHOLIPID TRANSPORT SYSTEM BINDING PROTEIN MLAD"/>
    <property type="match status" value="1"/>
</dbReference>
<evidence type="ECO:0000313" key="2">
    <source>
        <dbReference type="EMBL" id="AZS29500.1"/>
    </source>
</evidence>
<dbReference type="RefSeq" id="WP_106480229.1">
    <property type="nucleotide sequence ID" value="NZ_CP032819.1"/>
</dbReference>
<dbReference type="InterPro" id="IPR003399">
    <property type="entry name" value="Mce/MlaD"/>
</dbReference>
<dbReference type="InterPro" id="IPR052336">
    <property type="entry name" value="MlaD_Phospholipid_Transporter"/>
</dbReference>
<dbReference type="AlphaFoldDB" id="A0A3Q9IMQ6"/>